<dbReference type="InterPro" id="IPR000843">
    <property type="entry name" value="HTH_LacI"/>
</dbReference>
<dbReference type="Pfam" id="PF00356">
    <property type="entry name" value="LacI"/>
    <property type="match status" value="1"/>
</dbReference>
<keyword evidence="3" id="KW-0804">Transcription</keyword>
<gene>
    <name evidence="5" type="ORF">ENO59_08485</name>
</gene>
<dbReference type="SMART" id="SM00354">
    <property type="entry name" value="HTH_LACI"/>
    <property type="match status" value="1"/>
</dbReference>
<dbReference type="AlphaFoldDB" id="A0A7V2B1F4"/>
<name>A0A7V2B1F4_RHOMR</name>
<dbReference type="InterPro" id="IPR010982">
    <property type="entry name" value="Lambda_DNA-bd_dom_sf"/>
</dbReference>
<dbReference type="GO" id="GO:0000976">
    <property type="term" value="F:transcription cis-regulatory region binding"/>
    <property type="evidence" value="ECO:0007669"/>
    <property type="project" value="TreeGrafter"/>
</dbReference>
<dbReference type="GO" id="GO:0003700">
    <property type="term" value="F:DNA-binding transcription factor activity"/>
    <property type="evidence" value="ECO:0007669"/>
    <property type="project" value="TreeGrafter"/>
</dbReference>
<dbReference type="SUPFAM" id="SSF47413">
    <property type="entry name" value="lambda repressor-like DNA-binding domains"/>
    <property type="match status" value="1"/>
</dbReference>
<dbReference type="InterPro" id="IPR046335">
    <property type="entry name" value="LacI/GalR-like_sensor"/>
</dbReference>
<dbReference type="CDD" id="cd01392">
    <property type="entry name" value="HTH_LacI"/>
    <property type="match status" value="1"/>
</dbReference>
<dbReference type="PANTHER" id="PTHR30146">
    <property type="entry name" value="LACI-RELATED TRANSCRIPTIONAL REPRESSOR"/>
    <property type="match status" value="1"/>
</dbReference>
<protein>
    <submittedName>
        <fullName evidence="5">LacI family transcriptional regulator</fullName>
    </submittedName>
</protein>
<organism evidence="5">
    <name type="scientific">Rhodothermus marinus</name>
    <name type="common">Rhodothermus obamensis</name>
    <dbReference type="NCBI Taxonomy" id="29549"/>
    <lineage>
        <taxon>Bacteria</taxon>
        <taxon>Pseudomonadati</taxon>
        <taxon>Rhodothermota</taxon>
        <taxon>Rhodothermia</taxon>
        <taxon>Rhodothermales</taxon>
        <taxon>Rhodothermaceae</taxon>
        <taxon>Rhodothermus</taxon>
    </lineage>
</organism>
<reference evidence="5" key="1">
    <citation type="journal article" date="2020" name="mSystems">
        <title>Genome- and Community-Level Interaction Insights into Carbon Utilization and Element Cycling Functions of Hydrothermarchaeota in Hydrothermal Sediment.</title>
        <authorList>
            <person name="Zhou Z."/>
            <person name="Liu Y."/>
            <person name="Xu W."/>
            <person name="Pan J."/>
            <person name="Luo Z.H."/>
            <person name="Li M."/>
        </authorList>
    </citation>
    <scope>NUCLEOTIDE SEQUENCE [LARGE SCALE GENOMIC DNA]</scope>
    <source>
        <strain evidence="5">SpSt-143</strain>
    </source>
</reference>
<evidence type="ECO:0000313" key="5">
    <source>
        <dbReference type="EMBL" id="HER96536.1"/>
    </source>
</evidence>
<keyword evidence="1" id="KW-0805">Transcription regulation</keyword>
<evidence type="ECO:0000256" key="2">
    <source>
        <dbReference type="ARBA" id="ARBA00023125"/>
    </source>
</evidence>
<feature type="domain" description="HTH lacI-type" evidence="4">
    <location>
        <begin position="11"/>
        <end position="65"/>
    </location>
</feature>
<evidence type="ECO:0000259" key="4">
    <source>
        <dbReference type="PROSITE" id="PS50932"/>
    </source>
</evidence>
<dbReference type="Pfam" id="PF13377">
    <property type="entry name" value="Peripla_BP_3"/>
    <property type="match status" value="1"/>
</dbReference>
<evidence type="ECO:0000256" key="1">
    <source>
        <dbReference type="ARBA" id="ARBA00023015"/>
    </source>
</evidence>
<dbReference type="Gene3D" id="3.40.50.2300">
    <property type="match status" value="2"/>
</dbReference>
<dbReference type="EMBL" id="DSGB01000006">
    <property type="protein sequence ID" value="HER96536.1"/>
    <property type="molecule type" value="Genomic_DNA"/>
</dbReference>
<evidence type="ECO:0000256" key="3">
    <source>
        <dbReference type="ARBA" id="ARBA00023163"/>
    </source>
</evidence>
<comment type="caution">
    <text evidence="5">The sequence shown here is derived from an EMBL/GenBank/DDBJ whole genome shotgun (WGS) entry which is preliminary data.</text>
</comment>
<dbReference type="SUPFAM" id="SSF53822">
    <property type="entry name" value="Periplasmic binding protein-like I"/>
    <property type="match status" value="1"/>
</dbReference>
<dbReference type="CDD" id="cd06267">
    <property type="entry name" value="PBP1_LacI_sugar_binding-like"/>
    <property type="match status" value="1"/>
</dbReference>
<dbReference type="InterPro" id="IPR028082">
    <property type="entry name" value="Peripla_BP_I"/>
</dbReference>
<dbReference type="Gene3D" id="1.10.260.40">
    <property type="entry name" value="lambda repressor-like DNA-binding domains"/>
    <property type="match status" value="1"/>
</dbReference>
<dbReference type="PROSITE" id="PS50932">
    <property type="entry name" value="HTH_LACI_2"/>
    <property type="match status" value="1"/>
</dbReference>
<dbReference type="PANTHER" id="PTHR30146:SF109">
    <property type="entry name" value="HTH-TYPE TRANSCRIPTIONAL REGULATOR GALS"/>
    <property type="match status" value="1"/>
</dbReference>
<sequence length="352" mass="39393">MPAEPTPPKRVTISDVARYAGVSNATVSAVLNNKSTVKDTTRRRVLEAIEKLNYRPSGAARRRLQPTLHRTIGLVVKEVDNPYFADIFLGAREVASRHGYTVLITSSESDFASEHRIVDLLADKDVDGLIINPLLEEQADLSHLFELKRRHIPFVLIENVLGLQANIVDVDNVAASKEATRYLIEGGHERIIHFAGPRYSLHTEERIEGFRRAFSESNLIFREDMIVYTGARLRDGYEKGLEYFQQHHNNLPTAVTCYNDLVAIGLMRALHYLGIKVPDQVSIIGYDDIAIAEYLPIPLTTVRMPKIEMGAKAAELLIRQIEGANGRGGPDTVERIILPAQLIVRASTRLLK</sequence>
<dbReference type="PROSITE" id="PS00356">
    <property type="entry name" value="HTH_LACI_1"/>
    <property type="match status" value="1"/>
</dbReference>
<proteinExistence type="predicted"/>
<accession>A0A7V2B1F4</accession>
<dbReference type="PRINTS" id="PR00036">
    <property type="entry name" value="HTHLACI"/>
</dbReference>
<keyword evidence="2" id="KW-0238">DNA-binding</keyword>